<dbReference type="FunFam" id="3.40.50.1100:FF:000003">
    <property type="entry name" value="Cystathionine beta-synthase"/>
    <property type="match status" value="1"/>
</dbReference>
<dbReference type="CDD" id="cd01561">
    <property type="entry name" value="CBS_like"/>
    <property type="match status" value="1"/>
</dbReference>
<dbReference type="PANTHER" id="PTHR10314">
    <property type="entry name" value="CYSTATHIONINE BETA-SYNTHASE"/>
    <property type="match status" value="1"/>
</dbReference>
<evidence type="ECO:0000256" key="1">
    <source>
        <dbReference type="ARBA" id="ARBA00001933"/>
    </source>
</evidence>
<dbReference type="SUPFAM" id="SSF53686">
    <property type="entry name" value="Tryptophan synthase beta subunit-like PLP-dependent enzymes"/>
    <property type="match status" value="1"/>
</dbReference>
<dbReference type="Gene3D" id="3.10.580.10">
    <property type="entry name" value="CBS-domain"/>
    <property type="match status" value="1"/>
</dbReference>
<evidence type="ECO:0000256" key="5">
    <source>
        <dbReference type="SAM" id="MobiDB-lite"/>
    </source>
</evidence>
<reference evidence="7" key="1">
    <citation type="journal article" date="2014" name="Genome Biol. Evol.">
        <title>Pangenome evidence for extensive interdomain horizontal transfer affecting lineage core and shell genes in uncultured planktonic thaumarchaeota and euryarchaeota.</title>
        <authorList>
            <person name="Deschamps P."/>
            <person name="Zivanovic Y."/>
            <person name="Moreira D."/>
            <person name="Rodriguez-Valera F."/>
            <person name="Lopez-Garcia P."/>
        </authorList>
    </citation>
    <scope>NUCLEOTIDE SEQUENCE</scope>
</reference>
<dbReference type="InterPro" id="IPR001216">
    <property type="entry name" value="P-phosphate_BS"/>
</dbReference>
<accession>A0A075GNH9</accession>
<keyword evidence="4" id="KW-0129">CBS domain</keyword>
<dbReference type="InterPro" id="IPR050214">
    <property type="entry name" value="Cys_Synth/Cystath_Beta-Synth"/>
</dbReference>
<evidence type="ECO:0000256" key="2">
    <source>
        <dbReference type="ARBA" id="ARBA00007103"/>
    </source>
</evidence>
<feature type="domain" description="CBS" evidence="6">
    <location>
        <begin position="359"/>
        <end position="418"/>
    </location>
</feature>
<dbReference type="Gene3D" id="3.40.50.1100">
    <property type="match status" value="2"/>
</dbReference>
<evidence type="ECO:0000259" key="6">
    <source>
        <dbReference type="PROSITE" id="PS51371"/>
    </source>
</evidence>
<dbReference type="InterPro" id="IPR001926">
    <property type="entry name" value="TrpB-like_PALP"/>
</dbReference>
<evidence type="ECO:0000256" key="3">
    <source>
        <dbReference type="ARBA" id="ARBA00022898"/>
    </source>
</evidence>
<dbReference type="Pfam" id="PF00571">
    <property type="entry name" value="CBS"/>
    <property type="match status" value="1"/>
</dbReference>
<dbReference type="EMBL" id="KF900743">
    <property type="protein sequence ID" value="AIF05541.1"/>
    <property type="molecule type" value="Genomic_DNA"/>
</dbReference>
<dbReference type="AlphaFoldDB" id="A0A075GNH9"/>
<sequence length="484" mass="51686">MGSTNGPDGKNGALPAGSAPARPQVHDSILSAIGETPLVRLPAGFEPGVECEILLKVEFMNPSGSIKDRIALFMVREAERKGLLKPGGRIVECSSGNTGAGLCMVAAALGYPITIVIPDKMSQEKIDVLRAYGAEVVVTPANVAVDHPDHYTRKAQQIAEDTPGAWWPNQYHNPDNTDAHYHSTGAEIWRQCEGRLDAFVAGAGTGGSLAGVARYLKKQDPAVQVVGVDPPGSILADYWRTGELVEPGYYFVEGVGEEEVPGAWDPEVVDDYRVVTDADSFAMARRLALATGIFGGGSTGMNLVATLDIARKLPAEARVVTLVPDSGRAYLSKVYSEDWLRDLRFLPATPAADATVADLVRDGARAWVKPGETLFWAARHMGERGVRPLPVLEEEGGALLGVVDEARLTELLAAGAALEPLLVQDYIAEAGPVLDASAPWSEALAALAEHERVLVREPDGWAVLERRDMLRALPRLDHGGATDV</sequence>
<feature type="region of interest" description="Disordered" evidence="5">
    <location>
        <begin position="1"/>
        <end position="22"/>
    </location>
</feature>
<dbReference type="InterPro" id="IPR000644">
    <property type="entry name" value="CBS_dom"/>
</dbReference>
<dbReference type="InterPro" id="IPR046342">
    <property type="entry name" value="CBS_dom_sf"/>
</dbReference>
<organism evidence="7">
    <name type="scientific">uncultured marine group II/III euryarchaeote KM3_185_B03</name>
    <dbReference type="NCBI Taxonomy" id="1457948"/>
    <lineage>
        <taxon>Archaea</taxon>
        <taxon>Methanobacteriati</taxon>
        <taxon>Methanobacteriota</taxon>
        <taxon>environmental samples</taxon>
    </lineage>
</organism>
<proteinExistence type="inferred from homology"/>
<name>A0A075GNH9_9EURY</name>
<dbReference type="GO" id="GO:0006535">
    <property type="term" value="P:cysteine biosynthetic process from serine"/>
    <property type="evidence" value="ECO:0007669"/>
    <property type="project" value="InterPro"/>
</dbReference>
<gene>
    <name evidence="7" type="primary">CBS</name>
</gene>
<evidence type="ECO:0000313" key="7">
    <source>
        <dbReference type="EMBL" id="AIF05541.1"/>
    </source>
</evidence>
<dbReference type="FunFam" id="3.40.50.1100:FF:000118">
    <property type="entry name" value="Related to CYS4-cystathionine beta-synthase"/>
    <property type="match status" value="1"/>
</dbReference>
<keyword evidence="7" id="KW-0456">Lyase</keyword>
<dbReference type="Pfam" id="PF00291">
    <property type="entry name" value="PALP"/>
    <property type="match status" value="1"/>
</dbReference>
<dbReference type="PROSITE" id="PS51371">
    <property type="entry name" value="CBS"/>
    <property type="match status" value="1"/>
</dbReference>
<keyword evidence="3" id="KW-0663">Pyridoxal phosphate</keyword>
<dbReference type="EC" id="4.2.1.22" evidence="7"/>
<comment type="similarity">
    <text evidence="2">Belongs to the cysteine synthase/cystathionine beta-synthase family.</text>
</comment>
<evidence type="ECO:0000256" key="4">
    <source>
        <dbReference type="PROSITE-ProRule" id="PRU00703"/>
    </source>
</evidence>
<dbReference type="InterPro" id="IPR036052">
    <property type="entry name" value="TrpB-like_PALP_sf"/>
</dbReference>
<dbReference type="GO" id="GO:0004122">
    <property type="term" value="F:cystathionine beta-synthase activity"/>
    <property type="evidence" value="ECO:0007669"/>
    <property type="project" value="UniProtKB-EC"/>
</dbReference>
<dbReference type="SUPFAM" id="SSF54631">
    <property type="entry name" value="CBS-domain pair"/>
    <property type="match status" value="1"/>
</dbReference>
<protein>
    <submittedName>
        <fullName evidence="7">Pyridoxal-5'-phosphate-dependent protein beta subunit (CBS)</fullName>
        <ecNumber evidence="7">4.2.1.22</ecNumber>
    </submittedName>
</protein>
<comment type="cofactor">
    <cofactor evidence="1">
        <name>pyridoxal 5'-phosphate</name>
        <dbReference type="ChEBI" id="CHEBI:597326"/>
    </cofactor>
</comment>
<dbReference type="PROSITE" id="PS00901">
    <property type="entry name" value="CYS_SYNTHASE"/>
    <property type="match status" value="1"/>
</dbReference>